<name>A0AAW1Z887_CULAL</name>
<feature type="region of interest" description="Disordered" evidence="1">
    <location>
        <begin position="24"/>
        <end position="54"/>
    </location>
</feature>
<dbReference type="AlphaFoldDB" id="A0AAW1Z887"/>
<feature type="non-terminal residue" evidence="2">
    <location>
        <position position="1"/>
    </location>
</feature>
<reference evidence="2 3" key="1">
    <citation type="submission" date="2024-05" db="EMBL/GenBank/DDBJ databases">
        <title>A high-quality chromosomal-level genome assembly of Topmouth culter (Culter alburnus).</title>
        <authorList>
            <person name="Zhao H."/>
        </authorList>
    </citation>
    <scope>NUCLEOTIDE SEQUENCE [LARGE SCALE GENOMIC DNA]</scope>
    <source>
        <strain evidence="2">CATC2023</strain>
        <tissue evidence="2">Muscle</tissue>
    </source>
</reference>
<evidence type="ECO:0000313" key="3">
    <source>
        <dbReference type="Proteomes" id="UP001479290"/>
    </source>
</evidence>
<accession>A0AAW1Z887</accession>
<evidence type="ECO:0000256" key="1">
    <source>
        <dbReference type="SAM" id="MobiDB-lite"/>
    </source>
</evidence>
<comment type="caution">
    <text evidence="2">The sequence shown here is derived from an EMBL/GenBank/DDBJ whole genome shotgun (WGS) entry which is preliminary data.</text>
</comment>
<proteinExistence type="predicted"/>
<evidence type="ECO:0000313" key="2">
    <source>
        <dbReference type="EMBL" id="KAK9957516.1"/>
    </source>
</evidence>
<keyword evidence="3" id="KW-1185">Reference proteome</keyword>
<protein>
    <submittedName>
        <fullName evidence="2">Uncharacterized protein</fullName>
    </submittedName>
</protein>
<organism evidence="2 3">
    <name type="scientific">Culter alburnus</name>
    <name type="common">Topmouth culter</name>
    <dbReference type="NCBI Taxonomy" id="194366"/>
    <lineage>
        <taxon>Eukaryota</taxon>
        <taxon>Metazoa</taxon>
        <taxon>Chordata</taxon>
        <taxon>Craniata</taxon>
        <taxon>Vertebrata</taxon>
        <taxon>Euteleostomi</taxon>
        <taxon>Actinopterygii</taxon>
        <taxon>Neopterygii</taxon>
        <taxon>Teleostei</taxon>
        <taxon>Ostariophysi</taxon>
        <taxon>Cypriniformes</taxon>
        <taxon>Xenocyprididae</taxon>
        <taxon>Xenocypridinae</taxon>
        <taxon>Culter</taxon>
    </lineage>
</organism>
<dbReference type="EMBL" id="JAWDJR010000019">
    <property type="protein sequence ID" value="KAK9957516.1"/>
    <property type="molecule type" value="Genomic_DNA"/>
</dbReference>
<sequence length="54" mass="6045">CHFFPGNVNPSAAGRRRFTCTENEIGLKNKNKSKRAVQRKERGRTGSGRESGPR</sequence>
<gene>
    <name evidence="2" type="ORF">ABG768_011758</name>
</gene>
<dbReference type="Proteomes" id="UP001479290">
    <property type="component" value="Unassembled WGS sequence"/>
</dbReference>